<protein>
    <submittedName>
        <fullName evidence="2">Uncharacterized protein</fullName>
    </submittedName>
</protein>
<feature type="region of interest" description="Disordered" evidence="1">
    <location>
        <begin position="38"/>
        <end position="62"/>
    </location>
</feature>
<evidence type="ECO:0000313" key="2">
    <source>
        <dbReference type="EMBL" id="KAG5591355.1"/>
    </source>
</evidence>
<comment type="caution">
    <text evidence="2">The sequence shown here is derived from an EMBL/GenBank/DDBJ whole genome shotgun (WGS) entry which is preliminary data.</text>
</comment>
<proteinExistence type="predicted"/>
<dbReference type="Proteomes" id="UP000824120">
    <property type="component" value="Chromosome 8"/>
</dbReference>
<accession>A0A9J5XSS7</accession>
<reference evidence="2 3" key="1">
    <citation type="submission" date="2020-09" db="EMBL/GenBank/DDBJ databases">
        <title>De no assembly of potato wild relative species, Solanum commersonii.</title>
        <authorList>
            <person name="Cho K."/>
        </authorList>
    </citation>
    <scope>NUCLEOTIDE SEQUENCE [LARGE SCALE GENOMIC DNA]</scope>
    <source>
        <strain evidence="2">LZ3.2</strain>
        <tissue evidence="2">Leaf</tissue>
    </source>
</reference>
<dbReference type="AlphaFoldDB" id="A0A9J5XSS7"/>
<evidence type="ECO:0000313" key="3">
    <source>
        <dbReference type="Proteomes" id="UP000824120"/>
    </source>
</evidence>
<organism evidence="2 3">
    <name type="scientific">Solanum commersonii</name>
    <name type="common">Commerson's wild potato</name>
    <name type="synonym">Commerson's nightshade</name>
    <dbReference type="NCBI Taxonomy" id="4109"/>
    <lineage>
        <taxon>Eukaryota</taxon>
        <taxon>Viridiplantae</taxon>
        <taxon>Streptophyta</taxon>
        <taxon>Embryophyta</taxon>
        <taxon>Tracheophyta</taxon>
        <taxon>Spermatophyta</taxon>
        <taxon>Magnoliopsida</taxon>
        <taxon>eudicotyledons</taxon>
        <taxon>Gunneridae</taxon>
        <taxon>Pentapetalae</taxon>
        <taxon>asterids</taxon>
        <taxon>lamiids</taxon>
        <taxon>Solanales</taxon>
        <taxon>Solanaceae</taxon>
        <taxon>Solanoideae</taxon>
        <taxon>Solaneae</taxon>
        <taxon>Solanum</taxon>
    </lineage>
</organism>
<evidence type="ECO:0000256" key="1">
    <source>
        <dbReference type="SAM" id="MobiDB-lite"/>
    </source>
</evidence>
<name>A0A9J5XSS7_SOLCO</name>
<sequence length="62" mass="6746">MGQVAAMRNDLYCLDSSKIARGACRIRQKSCIFGESDTGAASKVKSPRNLGNDTFKPHISEN</sequence>
<gene>
    <name evidence="2" type="ORF">H5410_041869</name>
</gene>
<dbReference type="EMBL" id="JACXVP010000008">
    <property type="protein sequence ID" value="KAG5591355.1"/>
    <property type="molecule type" value="Genomic_DNA"/>
</dbReference>
<keyword evidence="3" id="KW-1185">Reference proteome</keyword>